<name>A0A0C5VMG4_9GAMM</name>
<evidence type="ECO:0000313" key="2">
    <source>
        <dbReference type="Proteomes" id="UP000032266"/>
    </source>
</evidence>
<proteinExistence type="predicted"/>
<dbReference type="Proteomes" id="UP000032266">
    <property type="component" value="Chromosome"/>
</dbReference>
<keyword evidence="2" id="KW-1185">Reference proteome</keyword>
<dbReference type="HOGENOM" id="CLU_3062075_0_0_6"/>
<dbReference type="EMBL" id="CP007142">
    <property type="protein sequence ID" value="AJQ95511.1"/>
    <property type="molecule type" value="Genomic_DNA"/>
</dbReference>
<organism evidence="1 2">
    <name type="scientific">Gynuella sunshinyii YC6258</name>
    <dbReference type="NCBI Taxonomy" id="1445510"/>
    <lineage>
        <taxon>Bacteria</taxon>
        <taxon>Pseudomonadati</taxon>
        <taxon>Pseudomonadota</taxon>
        <taxon>Gammaproteobacteria</taxon>
        <taxon>Oceanospirillales</taxon>
        <taxon>Saccharospirillaceae</taxon>
        <taxon>Gynuella</taxon>
    </lineage>
</organism>
<protein>
    <submittedName>
        <fullName evidence="1">Uncharacterized protein</fullName>
    </submittedName>
</protein>
<sequence length="53" mass="6123">MIAIRWITSSVWVRTVVTSLAGNRPQYLYNNVYCARGEMETFIGNEGSREPER</sequence>
<accession>A0A0C5VMG4</accession>
<reference evidence="1 2" key="1">
    <citation type="submission" date="2014-01" db="EMBL/GenBank/DDBJ databases">
        <title>Full genme sequencing of cellulolytic bacterium Gynuella sunshinyii YC6258T gen. nov., sp. nov.</title>
        <authorList>
            <person name="Khan H."/>
            <person name="Chung E.J."/>
            <person name="Chung Y.R."/>
        </authorList>
    </citation>
    <scope>NUCLEOTIDE SEQUENCE [LARGE SCALE GENOMIC DNA]</scope>
    <source>
        <strain evidence="1 2">YC6258</strain>
    </source>
</reference>
<dbReference type="KEGG" id="gsn:YC6258_03475"/>
<dbReference type="AlphaFoldDB" id="A0A0C5VMG4"/>
<gene>
    <name evidence="1" type="ORF">YC6258_03475</name>
</gene>
<evidence type="ECO:0000313" key="1">
    <source>
        <dbReference type="EMBL" id="AJQ95511.1"/>
    </source>
</evidence>
<dbReference type="STRING" id="1445510.YC6258_03475"/>